<feature type="compositionally biased region" description="Basic and acidic residues" evidence="1">
    <location>
        <begin position="441"/>
        <end position="491"/>
    </location>
</feature>
<dbReference type="EnsemblProtists" id="EKX47322">
    <property type="protein sequence ID" value="EKX47322"/>
    <property type="gene ID" value="GUITHDRAFT_137506"/>
</dbReference>
<protein>
    <recommendedName>
        <fullName evidence="6">SPX domain-containing protein</fullName>
    </recommendedName>
</protein>
<sequence length="498" mass="56576">MQAAPTVMAAMLVQVAGATATWRAHPFSPHSVYMKDPSLLPLPTSSPFHSLSWRSSDLRLRGGGVPSLSSQASRFAKFYSEDGLTDLPMNASFAMGSGSGDEYQEQDSACEGELNAWEVGKLQLEACQDIMDDCYDRWIRPCVEELENRIFEGEEEAARKGEFRPYNFFAKEATSIIQKCKIVIDKAVKDLQTRLEVIQFSAVRGGQPVSSIEFEDFNVDLKHVRHLTVESHRELHATTDRNMDRLWQQQKAVIKDYYVEMFERGIENLIAGSRQFNKTSSKLAKKIYKQCEHELKLSVPKNGKPSFWNYTQDLDDMKEAMMALIQARRREAGLDDLVSYFSELVELDDGQRMFSRKWWKNLLIRGVITYFQICQSAWAYRKARRIMLPPRFSKAWMAAVFLPWTFSPVTLGDVRPLVPEVVETAAAERRENTGGDGEGQDETHEAAAQAQHEKPEDGKERATEVREKEKQVEEKAAAGEGKEHKDADHGGSTEQEIE</sequence>
<reference evidence="5" key="2">
    <citation type="submission" date="2012-11" db="EMBL/GenBank/DDBJ databases">
        <authorList>
            <person name="Kuo A."/>
            <person name="Curtis B.A."/>
            <person name="Tanifuji G."/>
            <person name="Burki F."/>
            <person name="Gruber A."/>
            <person name="Irimia M."/>
            <person name="Maruyama S."/>
            <person name="Arias M.C."/>
            <person name="Ball S.G."/>
            <person name="Gile G.H."/>
            <person name="Hirakawa Y."/>
            <person name="Hopkins J.F."/>
            <person name="Rensing S.A."/>
            <person name="Schmutz J."/>
            <person name="Symeonidi A."/>
            <person name="Elias M."/>
            <person name="Eveleigh R.J."/>
            <person name="Herman E.K."/>
            <person name="Klute M.J."/>
            <person name="Nakayama T."/>
            <person name="Obornik M."/>
            <person name="Reyes-Prieto A."/>
            <person name="Armbrust E.V."/>
            <person name="Aves S.J."/>
            <person name="Beiko R.G."/>
            <person name="Coutinho P."/>
            <person name="Dacks J.B."/>
            <person name="Durnford D.G."/>
            <person name="Fast N.M."/>
            <person name="Green B.R."/>
            <person name="Grisdale C."/>
            <person name="Hempe F."/>
            <person name="Henrissat B."/>
            <person name="Hoppner M.P."/>
            <person name="Ishida K.-I."/>
            <person name="Kim E."/>
            <person name="Koreny L."/>
            <person name="Kroth P.G."/>
            <person name="Liu Y."/>
            <person name="Malik S.-B."/>
            <person name="Maier U.G."/>
            <person name="McRose D."/>
            <person name="Mock T."/>
            <person name="Neilson J.A."/>
            <person name="Onodera N.T."/>
            <person name="Poole A.M."/>
            <person name="Pritham E.J."/>
            <person name="Richards T.A."/>
            <person name="Rocap G."/>
            <person name="Roy S.W."/>
            <person name="Sarai C."/>
            <person name="Schaack S."/>
            <person name="Shirato S."/>
            <person name="Slamovits C.H."/>
            <person name="Spencer D.F."/>
            <person name="Suzuki S."/>
            <person name="Worden A.Z."/>
            <person name="Zauner S."/>
            <person name="Barry K."/>
            <person name="Bell C."/>
            <person name="Bharti A.K."/>
            <person name="Crow J.A."/>
            <person name="Grimwood J."/>
            <person name="Kramer R."/>
            <person name="Lindquist E."/>
            <person name="Lucas S."/>
            <person name="Salamov A."/>
            <person name="McFadden G.I."/>
            <person name="Lane C.E."/>
            <person name="Keeling P.J."/>
            <person name="Gray M.W."/>
            <person name="Grigoriev I.V."/>
            <person name="Archibald J.M."/>
        </authorList>
    </citation>
    <scope>NUCLEOTIDE SEQUENCE</scope>
    <source>
        <strain evidence="5">CCMP2712</strain>
    </source>
</reference>
<reference evidence="3 5" key="1">
    <citation type="journal article" date="2012" name="Nature">
        <title>Algal genomes reveal evolutionary mosaicism and the fate of nucleomorphs.</title>
        <authorList>
            <consortium name="DOE Joint Genome Institute"/>
            <person name="Curtis B.A."/>
            <person name="Tanifuji G."/>
            <person name="Burki F."/>
            <person name="Gruber A."/>
            <person name="Irimia M."/>
            <person name="Maruyama S."/>
            <person name="Arias M.C."/>
            <person name="Ball S.G."/>
            <person name="Gile G.H."/>
            <person name="Hirakawa Y."/>
            <person name="Hopkins J.F."/>
            <person name="Kuo A."/>
            <person name="Rensing S.A."/>
            <person name="Schmutz J."/>
            <person name="Symeonidi A."/>
            <person name="Elias M."/>
            <person name="Eveleigh R.J."/>
            <person name="Herman E.K."/>
            <person name="Klute M.J."/>
            <person name="Nakayama T."/>
            <person name="Obornik M."/>
            <person name="Reyes-Prieto A."/>
            <person name="Armbrust E.V."/>
            <person name="Aves S.J."/>
            <person name="Beiko R.G."/>
            <person name="Coutinho P."/>
            <person name="Dacks J.B."/>
            <person name="Durnford D.G."/>
            <person name="Fast N.M."/>
            <person name="Green B.R."/>
            <person name="Grisdale C.J."/>
            <person name="Hempel F."/>
            <person name="Henrissat B."/>
            <person name="Hoppner M.P."/>
            <person name="Ishida K."/>
            <person name="Kim E."/>
            <person name="Koreny L."/>
            <person name="Kroth P.G."/>
            <person name="Liu Y."/>
            <person name="Malik S.B."/>
            <person name="Maier U.G."/>
            <person name="McRose D."/>
            <person name="Mock T."/>
            <person name="Neilson J.A."/>
            <person name="Onodera N.T."/>
            <person name="Poole A.M."/>
            <person name="Pritham E.J."/>
            <person name="Richards T.A."/>
            <person name="Rocap G."/>
            <person name="Roy S.W."/>
            <person name="Sarai C."/>
            <person name="Schaack S."/>
            <person name="Shirato S."/>
            <person name="Slamovits C.H."/>
            <person name="Spencer D.F."/>
            <person name="Suzuki S."/>
            <person name="Worden A.Z."/>
            <person name="Zauner S."/>
            <person name="Barry K."/>
            <person name="Bell C."/>
            <person name="Bharti A.K."/>
            <person name="Crow J.A."/>
            <person name="Grimwood J."/>
            <person name="Kramer R."/>
            <person name="Lindquist E."/>
            <person name="Lucas S."/>
            <person name="Salamov A."/>
            <person name="McFadden G.I."/>
            <person name="Lane C.E."/>
            <person name="Keeling P.J."/>
            <person name="Gray M.W."/>
            <person name="Grigoriev I.V."/>
            <person name="Archibald J.M."/>
        </authorList>
    </citation>
    <scope>NUCLEOTIDE SEQUENCE</scope>
    <source>
        <strain evidence="3 5">CCMP2712</strain>
    </source>
</reference>
<keyword evidence="2" id="KW-0732">Signal</keyword>
<evidence type="ECO:0008006" key="6">
    <source>
        <dbReference type="Google" id="ProtNLM"/>
    </source>
</evidence>
<evidence type="ECO:0000313" key="4">
    <source>
        <dbReference type="EnsemblProtists" id="EKX47322"/>
    </source>
</evidence>
<evidence type="ECO:0000256" key="2">
    <source>
        <dbReference type="SAM" id="SignalP"/>
    </source>
</evidence>
<dbReference type="AlphaFoldDB" id="L1JG92"/>
<evidence type="ECO:0000256" key="1">
    <source>
        <dbReference type="SAM" id="MobiDB-lite"/>
    </source>
</evidence>
<evidence type="ECO:0000313" key="3">
    <source>
        <dbReference type="EMBL" id="EKX47322.1"/>
    </source>
</evidence>
<dbReference type="Proteomes" id="UP000011087">
    <property type="component" value="Unassembled WGS sequence"/>
</dbReference>
<dbReference type="KEGG" id="gtt:GUITHDRAFT_137506"/>
<reference evidence="4" key="3">
    <citation type="submission" date="2016-03" db="UniProtKB">
        <authorList>
            <consortium name="EnsemblProtists"/>
        </authorList>
    </citation>
    <scope>IDENTIFICATION</scope>
</reference>
<dbReference type="RefSeq" id="XP_005834302.1">
    <property type="nucleotide sequence ID" value="XM_005834245.1"/>
</dbReference>
<dbReference type="EMBL" id="JH992990">
    <property type="protein sequence ID" value="EKX47322.1"/>
    <property type="molecule type" value="Genomic_DNA"/>
</dbReference>
<dbReference type="HOGENOM" id="CLU_547985_0_0_1"/>
<name>L1JG92_GUITC</name>
<proteinExistence type="predicted"/>
<feature type="chain" id="PRO_5008771273" description="SPX domain-containing protein" evidence="2">
    <location>
        <begin position="19"/>
        <end position="498"/>
    </location>
</feature>
<accession>L1JG92</accession>
<evidence type="ECO:0000313" key="5">
    <source>
        <dbReference type="Proteomes" id="UP000011087"/>
    </source>
</evidence>
<keyword evidence="5" id="KW-1185">Reference proteome</keyword>
<dbReference type="GeneID" id="17304038"/>
<organism evidence="3">
    <name type="scientific">Guillardia theta (strain CCMP2712)</name>
    <name type="common">Cryptophyte</name>
    <dbReference type="NCBI Taxonomy" id="905079"/>
    <lineage>
        <taxon>Eukaryota</taxon>
        <taxon>Cryptophyceae</taxon>
        <taxon>Pyrenomonadales</taxon>
        <taxon>Geminigeraceae</taxon>
        <taxon>Guillardia</taxon>
    </lineage>
</organism>
<gene>
    <name evidence="3" type="ORF">GUITHDRAFT_137506</name>
</gene>
<feature type="signal peptide" evidence="2">
    <location>
        <begin position="1"/>
        <end position="18"/>
    </location>
</feature>
<dbReference type="PaxDb" id="55529-EKX47322"/>
<feature type="region of interest" description="Disordered" evidence="1">
    <location>
        <begin position="427"/>
        <end position="498"/>
    </location>
</feature>